<dbReference type="PANTHER" id="PTHR31835">
    <property type="entry name" value="URIDINE DIPHOSPHATE GLUCOSE PYROPHOSPHATASE"/>
    <property type="match status" value="1"/>
</dbReference>
<evidence type="ECO:0000256" key="1">
    <source>
        <dbReference type="ARBA" id="ARBA00001946"/>
    </source>
</evidence>
<accession>T1ISL5</accession>
<dbReference type="eggNOG" id="ENOG502QRSW">
    <property type="taxonomic scope" value="Eukaryota"/>
</dbReference>
<dbReference type="GO" id="GO:0046872">
    <property type="term" value="F:metal ion binding"/>
    <property type="evidence" value="ECO:0007669"/>
    <property type="project" value="UniProtKB-KW"/>
</dbReference>
<keyword evidence="4" id="KW-0460">Magnesium</keyword>
<dbReference type="OMA" id="TNCASES"/>
<dbReference type="EnsemblMetazoa" id="SMAR004095-RA">
    <property type="protein sequence ID" value="SMAR004095-PA"/>
    <property type="gene ID" value="SMAR004095"/>
</dbReference>
<evidence type="ECO:0008006" key="7">
    <source>
        <dbReference type="Google" id="ProtNLM"/>
    </source>
</evidence>
<sequence length="330" mass="37627">MNYQMTYHGTSPACCTTRSLCTSSKEVSILPFTKNGIAYTEANLTASVKAENNRCKDIPKLERLIEKSWICYTEKNPTLVNKLKFRLHTAEDDEENGVTHLHLGLTNCKEHLGTNCLLFPHDLRQLQTLGVLNNCDRRSYFAQWLGVGALILTPEKKYIFLRRSCECCEMRPLLDRASGCPDPEKVRLEPGECDLAKATSEDLVHEIFASVLRGITHEVGIPGDAIEDIEFLGLTFCKIKGERPTAEFHVKTPWPTQKIIWNYMNRRHKLCYNSCNIIFTSEEEVRNTPLNHSMFFKGLAPCGKGAILLLREQIRQLKEVERERARGPKV</sequence>
<reference evidence="6" key="1">
    <citation type="submission" date="2011-05" db="EMBL/GenBank/DDBJ databases">
        <authorList>
            <person name="Richards S.R."/>
            <person name="Qu J."/>
            <person name="Jiang H."/>
            <person name="Jhangiani S.N."/>
            <person name="Agravi P."/>
            <person name="Goodspeed R."/>
            <person name="Gross S."/>
            <person name="Mandapat C."/>
            <person name="Jackson L."/>
            <person name="Mathew T."/>
            <person name="Pu L."/>
            <person name="Thornton R."/>
            <person name="Saada N."/>
            <person name="Wilczek-Boney K.B."/>
            <person name="Lee S."/>
            <person name="Kovar C."/>
            <person name="Wu Y."/>
            <person name="Scherer S.E."/>
            <person name="Worley K.C."/>
            <person name="Muzny D.M."/>
            <person name="Gibbs R."/>
        </authorList>
    </citation>
    <scope>NUCLEOTIDE SEQUENCE</scope>
    <source>
        <strain evidence="6">Brora</strain>
    </source>
</reference>
<keyword evidence="3" id="KW-0378">Hydrolase</keyword>
<evidence type="ECO:0000256" key="2">
    <source>
        <dbReference type="ARBA" id="ARBA00022723"/>
    </source>
</evidence>
<keyword evidence="2" id="KW-0479">Metal-binding</keyword>
<dbReference type="HOGENOM" id="CLU_842839_0_0_1"/>
<proteinExistence type="predicted"/>
<evidence type="ECO:0000313" key="6">
    <source>
        <dbReference type="Proteomes" id="UP000014500"/>
    </source>
</evidence>
<dbReference type="GO" id="GO:0052751">
    <property type="term" value="F:GDP-mannose hydrolase activity"/>
    <property type="evidence" value="ECO:0007669"/>
    <property type="project" value="TreeGrafter"/>
</dbReference>
<evidence type="ECO:0000256" key="3">
    <source>
        <dbReference type="ARBA" id="ARBA00022801"/>
    </source>
</evidence>
<name>T1ISL5_STRMM</name>
<dbReference type="EMBL" id="JH431441">
    <property type="status" value="NOT_ANNOTATED_CDS"/>
    <property type="molecule type" value="Genomic_DNA"/>
</dbReference>
<protein>
    <recommendedName>
        <fullName evidence="7">Nudix hydrolase domain-containing protein</fullName>
    </recommendedName>
</protein>
<dbReference type="AlphaFoldDB" id="T1ISL5"/>
<evidence type="ECO:0000313" key="5">
    <source>
        <dbReference type="EnsemblMetazoa" id="SMAR004095-PA"/>
    </source>
</evidence>
<comment type="cofactor">
    <cofactor evidence="1">
        <name>Mg(2+)</name>
        <dbReference type="ChEBI" id="CHEBI:18420"/>
    </cofactor>
</comment>
<evidence type="ECO:0000256" key="4">
    <source>
        <dbReference type="ARBA" id="ARBA00022842"/>
    </source>
</evidence>
<dbReference type="InterPro" id="IPR055295">
    <property type="entry name" value="NUDT22/NUDT9-like"/>
</dbReference>
<dbReference type="PANTHER" id="PTHR31835:SF1">
    <property type="entry name" value="URIDINE DIPHOSPHATE GLUCOSE PYROPHOSPHATASE NUDT22"/>
    <property type="match status" value="1"/>
</dbReference>
<organism evidence="5 6">
    <name type="scientific">Strigamia maritima</name>
    <name type="common">European centipede</name>
    <name type="synonym">Geophilus maritimus</name>
    <dbReference type="NCBI Taxonomy" id="126957"/>
    <lineage>
        <taxon>Eukaryota</taxon>
        <taxon>Metazoa</taxon>
        <taxon>Ecdysozoa</taxon>
        <taxon>Arthropoda</taxon>
        <taxon>Myriapoda</taxon>
        <taxon>Chilopoda</taxon>
        <taxon>Pleurostigmophora</taxon>
        <taxon>Geophilomorpha</taxon>
        <taxon>Linotaeniidae</taxon>
        <taxon>Strigamia</taxon>
    </lineage>
</organism>
<reference evidence="5" key="2">
    <citation type="submission" date="2015-02" db="UniProtKB">
        <authorList>
            <consortium name="EnsemblMetazoa"/>
        </authorList>
    </citation>
    <scope>IDENTIFICATION</scope>
</reference>
<keyword evidence="6" id="KW-1185">Reference proteome</keyword>
<dbReference type="STRING" id="126957.T1ISL5"/>
<dbReference type="Proteomes" id="UP000014500">
    <property type="component" value="Unassembled WGS sequence"/>
</dbReference>
<dbReference type="PhylomeDB" id="T1ISL5"/>